<dbReference type="EnsemblPlants" id="TuG1812G0200003495.01.T01">
    <property type="protein sequence ID" value="TuG1812G0200003495.01.T01"/>
    <property type="gene ID" value="TuG1812G0200003495.01"/>
</dbReference>
<feature type="region of interest" description="Disordered" evidence="1">
    <location>
        <begin position="1"/>
        <end position="23"/>
    </location>
</feature>
<accession>A0A8R7TIW1</accession>
<dbReference type="AlphaFoldDB" id="A0A8R7TIW1"/>
<feature type="region of interest" description="Disordered" evidence="1">
    <location>
        <begin position="58"/>
        <end position="88"/>
    </location>
</feature>
<evidence type="ECO:0000313" key="2">
    <source>
        <dbReference type="EnsemblPlants" id="TuG1812G0200003495.01.T01"/>
    </source>
</evidence>
<reference evidence="2" key="2">
    <citation type="submission" date="2018-03" db="EMBL/GenBank/DDBJ databases">
        <title>The Triticum urartu genome reveals the dynamic nature of wheat genome evolution.</title>
        <authorList>
            <person name="Ling H."/>
            <person name="Ma B."/>
            <person name="Shi X."/>
            <person name="Liu H."/>
            <person name="Dong L."/>
            <person name="Sun H."/>
            <person name="Cao Y."/>
            <person name="Gao Q."/>
            <person name="Zheng S."/>
            <person name="Li Y."/>
            <person name="Yu Y."/>
            <person name="Du H."/>
            <person name="Qi M."/>
            <person name="Li Y."/>
            <person name="Yu H."/>
            <person name="Cui Y."/>
            <person name="Wang N."/>
            <person name="Chen C."/>
            <person name="Wu H."/>
            <person name="Zhao Y."/>
            <person name="Zhang J."/>
            <person name="Li Y."/>
            <person name="Zhou W."/>
            <person name="Zhang B."/>
            <person name="Hu W."/>
            <person name="Eijk M."/>
            <person name="Tang J."/>
            <person name="Witsenboer H."/>
            <person name="Zhao S."/>
            <person name="Li Z."/>
            <person name="Zhang A."/>
            <person name="Wang D."/>
            <person name="Liang C."/>
        </authorList>
    </citation>
    <scope>NUCLEOTIDE SEQUENCE [LARGE SCALE GENOMIC DNA]</scope>
    <source>
        <strain evidence="2">cv. G1812</strain>
    </source>
</reference>
<sequence>TASASPPHAQEPHRPHEPRPHAGTCVHWLYDARRSVELACPCVGRQRGELTRVLRHWPPQFSSPVQNPAPRARPPPRGGRGRQGRVSPSVVTFTSKVFSCGGAGVVLGRIAPERNPSSDSVGCGSTDELAEQEQGFGDALRADMAARCSCN</sequence>
<keyword evidence="3" id="KW-1185">Reference proteome</keyword>
<evidence type="ECO:0000313" key="3">
    <source>
        <dbReference type="Proteomes" id="UP000015106"/>
    </source>
</evidence>
<protein>
    <submittedName>
        <fullName evidence="2">Uncharacterized protein</fullName>
    </submittedName>
</protein>
<evidence type="ECO:0000256" key="1">
    <source>
        <dbReference type="SAM" id="MobiDB-lite"/>
    </source>
</evidence>
<name>A0A8R7TIW1_TRIUA</name>
<feature type="compositionally biased region" description="Basic and acidic residues" evidence="1">
    <location>
        <begin position="10"/>
        <end position="20"/>
    </location>
</feature>
<dbReference type="Gramene" id="TuG1812G0200003495.01.T01">
    <property type="protein sequence ID" value="TuG1812G0200003495.01.T01"/>
    <property type="gene ID" value="TuG1812G0200003495.01"/>
</dbReference>
<dbReference type="Proteomes" id="UP000015106">
    <property type="component" value="Chromosome 2"/>
</dbReference>
<reference evidence="2" key="3">
    <citation type="submission" date="2022-06" db="UniProtKB">
        <authorList>
            <consortium name="EnsemblPlants"/>
        </authorList>
    </citation>
    <scope>IDENTIFICATION</scope>
</reference>
<reference evidence="3" key="1">
    <citation type="journal article" date="2013" name="Nature">
        <title>Draft genome of the wheat A-genome progenitor Triticum urartu.</title>
        <authorList>
            <person name="Ling H.Q."/>
            <person name="Zhao S."/>
            <person name="Liu D."/>
            <person name="Wang J."/>
            <person name="Sun H."/>
            <person name="Zhang C."/>
            <person name="Fan H."/>
            <person name="Li D."/>
            <person name="Dong L."/>
            <person name="Tao Y."/>
            <person name="Gao C."/>
            <person name="Wu H."/>
            <person name="Li Y."/>
            <person name="Cui Y."/>
            <person name="Guo X."/>
            <person name="Zheng S."/>
            <person name="Wang B."/>
            <person name="Yu K."/>
            <person name="Liang Q."/>
            <person name="Yang W."/>
            <person name="Lou X."/>
            <person name="Chen J."/>
            <person name="Feng M."/>
            <person name="Jian J."/>
            <person name="Zhang X."/>
            <person name="Luo G."/>
            <person name="Jiang Y."/>
            <person name="Liu J."/>
            <person name="Wang Z."/>
            <person name="Sha Y."/>
            <person name="Zhang B."/>
            <person name="Wu H."/>
            <person name="Tang D."/>
            <person name="Shen Q."/>
            <person name="Xue P."/>
            <person name="Zou S."/>
            <person name="Wang X."/>
            <person name="Liu X."/>
            <person name="Wang F."/>
            <person name="Yang Y."/>
            <person name="An X."/>
            <person name="Dong Z."/>
            <person name="Zhang K."/>
            <person name="Zhang X."/>
            <person name="Luo M.C."/>
            <person name="Dvorak J."/>
            <person name="Tong Y."/>
            <person name="Wang J."/>
            <person name="Yang H."/>
            <person name="Li Z."/>
            <person name="Wang D."/>
            <person name="Zhang A."/>
            <person name="Wang J."/>
        </authorList>
    </citation>
    <scope>NUCLEOTIDE SEQUENCE</scope>
    <source>
        <strain evidence="3">cv. G1812</strain>
    </source>
</reference>
<organism evidence="2 3">
    <name type="scientific">Triticum urartu</name>
    <name type="common">Red wild einkorn</name>
    <name type="synonym">Crithodium urartu</name>
    <dbReference type="NCBI Taxonomy" id="4572"/>
    <lineage>
        <taxon>Eukaryota</taxon>
        <taxon>Viridiplantae</taxon>
        <taxon>Streptophyta</taxon>
        <taxon>Embryophyta</taxon>
        <taxon>Tracheophyta</taxon>
        <taxon>Spermatophyta</taxon>
        <taxon>Magnoliopsida</taxon>
        <taxon>Liliopsida</taxon>
        <taxon>Poales</taxon>
        <taxon>Poaceae</taxon>
        <taxon>BOP clade</taxon>
        <taxon>Pooideae</taxon>
        <taxon>Triticodae</taxon>
        <taxon>Triticeae</taxon>
        <taxon>Triticinae</taxon>
        <taxon>Triticum</taxon>
    </lineage>
</organism>
<proteinExistence type="predicted"/>